<dbReference type="Pfam" id="PF25876">
    <property type="entry name" value="HH_MFP_RND"/>
    <property type="match status" value="1"/>
</dbReference>
<comment type="similarity">
    <text evidence="2">Belongs to the membrane fusion protein (MFP) (TC 8.A.1) family.</text>
</comment>
<dbReference type="Gene3D" id="2.40.50.100">
    <property type="match status" value="1"/>
</dbReference>
<dbReference type="RefSeq" id="WP_007229525.1">
    <property type="nucleotide sequence ID" value="NZ_SHNP01000003.1"/>
</dbReference>
<feature type="domain" description="Multidrug resistance protein MdtA-like alpha-helical hairpin" evidence="5">
    <location>
        <begin position="105"/>
        <end position="171"/>
    </location>
</feature>
<name>A0ABT3SVL1_9GAMM</name>
<evidence type="ECO:0000313" key="8">
    <source>
        <dbReference type="Proteomes" id="UP001143307"/>
    </source>
</evidence>
<evidence type="ECO:0000259" key="5">
    <source>
        <dbReference type="Pfam" id="PF25876"/>
    </source>
</evidence>
<evidence type="ECO:0000259" key="6">
    <source>
        <dbReference type="Pfam" id="PF25917"/>
    </source>
</evidence>
<accession>A0ABT3SVL1</accession>
<evidence type="ECO:0000256" key="1">
    <source>
        <dbReference type="ARBA" id="ARBA00004167"/>
    </source>
</evidence>
<reference evidence="7" key="1">
    <citation type="submission" date="2019-02" db="EMBL/GenBank/DDBJ databases">
        <authorList>
            <person name="Li S.-H."/>
        </authorList>
    </citation>
    <scope>NUCLEOTIDE SEQUENCE</scope>
    <source>
        <strain evidence="7">IMCC8485</strain>
    </source>
</reference>
<keyword evidence="8" id="KW-1185">Reference proteome</keyword>
<evidence type="ECO:0000313" key="7">
    <source>
        <dbReference type="EMBL" id="MCX2974035.1"/>
    </source>
</evidence>
<organism evidence="7 8">
    <name type="scientific">Candidatus Seongchinamella marina</name>
    <dbReference type="NCBI Taxonomy" id="2518990"/>
    <lineage>
        <taxon>Bacteria</taxon>
        <taxon>Pseudomonadati</taxon>
        <taxon>Pseudomonadota</taxon>
        <taxon>Gammaproteobacteria</taxon>
        <taxon>Cellvibrionales</taxon>
        <taxon>Halieaceae</taxon>
        <taxon>Seongchinamella</taxon>
    </lineage>
</organism>
<dbReference type="PANTHER" id="PTHR30367">
    <property type="entry name" value="P-HYDROXYBENZOIC ACID EFFLUX PUMP SUBUNIT AAEA-RELATED"/>
    <property type="match status" value="1"/>
</dbReference>
<dbReference type="InterPro" id="IPR050393">
    <property type="entry name" value="MFP_Efflux_Pump"/>
</dbReference>
<dbReference type="InterPro" id="IPR006143">
    <property type="entry name" value="RND_pump_MFP"/>
</dbReference>
<dbReference type="Gene3D" id="1.10.287.470">
    <property type="entry name" value="Helix hairpin bin"/>
    <property type="match status" value="1"/>
</dbReference>
<comment type="caution">
    <text evidence="7">The sequence shown here is derived from an EMBL/GenBank/DDBJ whole genome shotgun (WGS) entry which is preliminary data.</text>
</comment>
<evidence type="ECO:0000256" key="2">
    <source>
        <dbReference type="ARBA" id="ARBA00009477"/>
    </source>
</evidence>
<dbReference type="InterPro" id="IPR058625">
    <property type="entry name" value="MdtA-like_BSH"/>
</dbReference>
<comment type="subcellular location">
    <subcellularLocation>
        <location evidence="1">Membrane</location>
        <topology evidence="1">Single-pass membrane protein</topology>
    </subcellularLocation>
</comment>
<dbReference type="PANTHER" id="PTHR30367:SF1">
    <property type="entry name" value="MULTIDRUG RESISTANCE PROTEIN MDTN"/>
    <property type="match status" value="1"/>
</dbReference>
<protein>
    <submittedName>
        <fullName evidence="7">HlyD family secretion protein</fullName>
    </submittedName>
</protein>
<evidence type="ECO:0000256" key="3">
    <source>
        <dbReference type="SAM" id="Coils"/>
    </source>
</evidence>
<evidence type="ECO:0000256" key="4">
    <source>
        <dbReference type="SAM" id="Phobius"/>
    </source>
</evidence>
<feature type="transmembrane region" description="Helical" evidence="4">
    <location>
        <begin position="27"/>
        <end position="51"/>
    </location>
</feature>
<feature type="coiled-coil region" evidence="3">
    <location>
        <begin position="104"/>
        <end position="169"/>
    </location>
</feature>
<keyword evidence="4" id="KW-0472">Membrane</keyword>
<feature type="domain" description="Multidrug resistance protein MdtA-like barrel-sandwich hybrid" evidence="6">
    <location>
        <begin position="67"/>
        <end position="196"/>
    </location>
</feature>
<dbReference type="NCBIfam" id="TIGR01730">
    <property type="entry name" value="RND_mfp"/>
    <property type="match status" value="1"/>
</dbReference>
<keyword evidence="4" id="KW-0812">Transmembrane</keyword>
<keyword evidence="4" id="KW-1133">Transmembrane helix</keyword>
<keyword evidence="3" id="KW-0175">Coiled coil</keyword>
<dbReference type="Pfam" id="PF25917">
    <property type="entry name" value="BSH_RND"/>
    <property type="match status" value="1"/>
</dbReference>
<dbReference type="Proteomes" id="UP001143307">
    <property type="component" value="Unassembled WGS sequence"/>
</dbReference>
<dbReference type="Gene3D" id="2.40.30.170">
    <property type="match status" value="1"/>
</dbReference>
<dbReference type="EMBL" id="SHNP01000003">
    <property type="protein sequence ID" value="MCX2974035.1"/>
    <property type="molecule type" value="Genomic_DNA"/>
</dbReference>
<dbReference type="InterPro" id="IPR058624">
    <property type="entry name" value="MdtA-like_HH"/>
</dbReference>
<sequence>MIAFISICYGLLYFLIFNKFGLLKKTVGNICSFAGVGVAMIGAIIFMWYTFSPMSGDARMFRYILPIVPKVRGEVVSVPIEPLQMVAAGETLFQIDPEPFEISIRQIEGQVRRYEAELRLAEVNMERASKLLKMQSAAQIDMDTWTANRDAAQAAIDSSEAQLDDARWQLKKSTVVAPYEGYVVNLQLRPGAVVTTVPLASPMAFVSSESNLILSSLSQSAARHVAVGDAVDLVFTSVPGQTFSGKILRIVSAGAQSQLTASNQLPSLSGARVTDRWAVVSQLDDEEFARNLPQGAGGSIAIYTAKGKPVHVISKVAIRINAWLGYLTAP</sequence>
<gene>
    <name evidence="7" type="ORF">EYC87_10625</name>
</gene>
<dbReference type="SUPFAM" id="SSF111369">
    <property type="entry name" value="HlyD-like secretion proteins"/>
    <property type="match status" value="1"/>
</dbReference>
<proteinExistence type="inferred from homology"/>